<dbReference type="PANTHER" id="PTHR47808:SF2">
    <property type="entry name" value="LEM DOMAIN-CONTAINING PROTEIN 2"/>
    <property type="match status" value="1"/>
</dbReference>
<dbReference type="Pfam" id="PF09402">
    <property type="entry name" value="MSC"/>
    <property type="match status" value="1"/>
</dbReference>
<evidence type="ECO:0000256" key="3">
    <source>
        <dbReference type="ARBA" id="ARBA00022692"/>
    </source>
</evidence>
<keyword evidence="5 8" id="KW-0472">Membrane</keyword>
<feature type="compositionally biased region" description="Basic and acidic residues" evidence="7">
    <location>
        <begin position="264"/>
        <end position="282"/>
    </location>
</feature>
<dbReference type="Gene3D" id="1.10.10.1180">
    <property type="entry name" value="MAN1, winged-helix domain"/>
    <property type="match status" value="1"/>
</dbReference>
<dbReference type="FunCoup" id="C5DWD0">
    <property type="interactions" value="61"/>
</dbReference>
<evidence type="ECO:0000313" key="12">
    <source>
        <dbReference type="Proteomes" id="UP000008536"/>
    </source>
</evidence>
<dbReference type="InterPro" id="IPR036361">
    <property type="entry name" value="SAP_dom_sf"/>
</dbReference>
<evidence type="ECO:0000313" key="11">
    <source>
        <dbReference type="EMBL" id="CAR28099.1"/>
    </source>
</evidence>
<reference evidence="11 12" key="1">
    <citation type="journal article" date="2009" name="Genome Res.">
        <title>Comparative genomics of protoploid Saccharomycetaceae.</title>
        <authorList>
            <consortium name="The Genolevures Consortium"/>
            <person name="Souciet J.-L."/>
            <person name="Dujon B."/>
            <person name="Gaillardin C."/>
            <person name="Johnston M."/>
            <person name="Baret P.V."/>
            <person name="Cliften P."/>
            <person name="Sherman D.J."/>
            <person name="Weissenbach J."/>
            <person name="Westhof E."/>
            <person name="Wincker P."/>
            <person name="Jubin C."/>
            <person name="Poulain J."/>
            <person name="Barbe V."/>
            <person name="Segurens B."/>
            <person name="Artiguenave F."/>
            <person name="Anthouard V."/>
            <person name="Vacherie B."/>
            <person name="Val M.-E."/>
            <person name="Fulton R.S."/>
            <person name="Minx P."/>
            <person name="Wilson R."/>
            <person name="Durrens P."/>
            <person name="Jean G."/>
            <person name="Marck C."/>
            <person name="Martin T."/>
            <person name="Nikolski M."/>
            <person name="Rolland T."/>
            <person name="Seret M.-L."/>
            <person name="Casaregola S."/>
            <person name="Despons L."/>
            <person name="Fairhead C."/>
            <person name="Fischer G."/>
            <person name="Lafontaine I."/>
            <person name="Leh V."/>
            <person name="Lemaire M."/>
            <person name="de Montigny J."/>
            <person name="Neuveglise C."/>
            <person name="Thierry A."/>
            <person name="Blanc-Lenfle I."/>
            <person name="Bleykasten C."/>
            <person name="Diffels J."/>
            <person name="Fritsch E."/>
            <person name="Frangeul L."/>
            <person name="Goeffon A."/>
            <person name="Jauniaux N."/>
            <person name="Kachouri-Lafond R."/>
            <person name="Payen C."/>
            <person name="Potier S."/>
            <person name="Pribylova L."/>
            <person name="Ozanne C."/>
            <person name="Richard G.-F."/>
            <person name="Sacerdot C."/>
            <person name="Straub M.-L."/>
            <person name="Talla E."/>
        </authorList>
    </citation>
    <scope>NUCLEOTIDE SEQUENCE [LARGE SCALE GENOMIC DNA]</scope>
    <source>
        <strain evidence="11 12">ATCC 2623 / CBS 732 / BCRC 21506 / NBRC 1130 / NCYC 568 / NRRL Y-229</strain>
    </source>
</reference>
<feature type="region of interest" description="Disordered" evidence="7">
    <location>
        <begin position="251"/>
        <end position="351"/>
    </location>
</feature>
<dbReference type="GO" id="GO:0034399">
    <property type="term" value="C:nuclear periphery"/>
    <property type="evidence" value="ECO:0007669"/>
    <property type="project" value="TreeGrafter"/>
</dbReference>
<comment type="subcellular location">
    <subcellularLocation>
        <location evidence="1">Nucleus inner membrane</location>
    </subcellularLocation>
</comment>
<dbReference type="KEGG" id="zro:ZYRO0D13816g"/>
<feature type="compositionally biased region" description="Basic and acidic residues" evidence="7">
    <location>
        <begin position="289"/>
        <end position="326"/>
    </location>
</feature>
<keyword evidence="2" id="KW-0597">Phosphoprotein</keyword>
<keyword evidence="4 8" id="KW-1133">Transmembrane helix</keyword>
<keyword evidence="3 8" id="KW-0812">Transmembrane</keyword>
<evidence type="ECO:0000256" key="2">
    <source>
        <dbReference type="ARBA" id="ARBA00022553"/>
    </source>
</evidence>
<dbReference type="InterPro" id="IPR044780">
    <property type="entry name" value="Heh2/Src1"/>
</dbReference>
<dbReference type="GO" id="GO:0071763">
    <property type="term" value="P:nuclear membrane organization"/>
    <property type="evidence" value="ECO:0007669"/>
    <property type="project" value="TreeGrafter"/>
</dbReference>
<dbReference type="CDD" id="cd12935">
    <property type="entry name" value="LEM_like"/>
    <property type="match status" value="1"/>
</dbReference>
<dbReference type="HOGENOM" id="CLU_010838_0_0_1"/>
<feature type="transmembrane region" description="Helical" evidence="8">
    <location>
        <begin position="644"/>
        <end position="661"/>
    </location>
</feature>
<feature type="compositionally biased region" description="Acidic residues" evidence="7">
    <location>
        <begin position="327"/>
        <end position="344"/>
    </location>
</feature>
<dbReference type="InterPro" id="IPR041885">
    <property type="entry name" value="MAN1_winged_helix_dom"/>
</dbReference>
<name>C5DWD0_ZYGRC</name>
<feature type="domain" description="Man1/Src1-like C-terminal" evidence="9">
    <location>
        <begin position="382"/>
        <end position="754"/>
    </location>
</feature>
<dbReference type="InterPro" id="IPR025856">
    <property type="entry name" value="HeH/LEM_domain"/>
</dbReference>
<sequence length="769" mass="88149">MDEYLKPGFDPRSLKVAQLRRILTENNVEFPSHSKKAMLVRLFEENVGPRLPKLRKKHAKALSNINGKGVRTRSAAKTKSRDSSDDSSKKSRKRRVSSVSGDDNEGHNKNENNEDDEGDVNMDEAKPSSSRGSTIKNKNKKRKRIGDDSQNTPIIEKVAKKSPSKSPRKSLVIEKFESSESASDSASDSASLSSFSNKKEENSPTDLSHLKVSDAFAAQWKKALNNDEGAEFVKGEKPNVFPADVEGDVTFGSPLRISTPELPTQKHVDETEERVKKLEKEAQPQVNKESPKLNVEKKRELEVNERPAEKQEPEVKLEEPDIKLQEIEEPDVEEDEEEKEEEEESTHAEEKPVEQITPVPCFWKRSFKFIGKAIYNLSIFSFIVFPILYGLWYRESRISVGYCGQELPPPSLPEQLGTLPFSLPKPNCLPCPDNALCYPRMQLKCRPEYALKRNPFSLYGLLPLSDSCVKDSEREKLIGEVVDKSLQFLRVKNARVACGECSDDIKCGILEDELYQIFYESKAPWINDEEFDELWIQAVADLKKEPEITWRQVSTTDFLKNFEVFTRIFDTNIVESWQSSEGEYRIHGDSQNQTETDDISRKERHFPKAGNQTGIFRSTSKKYIGLRCKFENEIYRTCYRNRKLIIPLILGALLGKFLLSINRKLSQEKAKVDKLTRKVVDRLKSTKRSEESETPFLSTVQLRDVLLSDVVDLKYKNRLWQKCSKKLEHNNTNIKSSLMEIHGEIMKCWEWIGPLEDVRDDKDTGNQTH</sequence>
<dbReference type="Proteomes" id="UP000008536">
    <property type="component" value="Chromosome D"/>
</dbReference>
<keyword evidence="12" id="KW-1185">Reference proteome</keyword>
<dbReference type="GeneID" id="8204295"/>
<evidence type="ECO:0000256" key="5">
    <source>
        <dbReference type="ARBA" id="ARBA00023136"/>
    </source>
</evidence>
<feature type="compositionally biased region" description="Basic and acidic residues" evidence="7">
    <location>
        <begin position="197"/>
        <end position="210"/>
    </location>
</feature>
<feature type="compositionally biased region" description="Basic and acidic residues" evidence="7">
    <location>
        <begin position="79"/>
        <end position="89"/>
    </location>
</feature>
<evidence type="ECO:0000259" key="10">
    <source>
        <dbReference type="Pfam" id="PF12949"/>
    </source>
</evidence>
<protein>
    <submittedName>
        <fullName evidence="11">ZYRO0D13816p</fullName>
    </submittedName>
</protein>
<evidence type="ECO:0000256" key="6">
    <source>
        <dbReference type="ARBA" id="ARBA00023242"/>
    </source>
</evidence>
<dbReference type="InterPro" id="IPR018996">
    <property type="entry name" value="Man1/Src1-like_C"/>
</dbReference>
<evidence type="ECO:0000259" key="9">
    <source>
        <dbReference type="Pfam" id="PF09402"/>
    </source>
</evidence>
<dbReference type="GO" id="GO:0005637">
    <property type="term" value="C:nuclear inner membrane"/>
    <property type="evidence" value="ECO:0007669"/>
    <property type="project" value="UniProtKB-SubCell"/>
</dbReference>
<accession>C5DWD0</accession>
<evidence type="ECO:0000256" key="7">
    <source>
        <dbReference type="SAM" id="MobiDB-lite"/>
    </source>
</evidence>
<dbReference type="InParanoid" id="C5DWD0"/>
<dbReference type="EMBL" id="CU928176">
    <property type="protein sequence ID" value="CAR28099.1"/>
    <property type="molecule type" value="Genomic_DNA"/>
</dbReference>
<evidence type="ECO:0000256" key="1">
    <source>
        <dbReference type="ARBA" id="ARBA00004540"/>
    </source>
</evidence>
<evidence type="ECO:0000256" key="4">
    <source>
        <dbReference type="ARBA" id="ARBA00022989"/>
    </source>
</evidence>
<evidence type="ECO:0000256" key="8">
    <source>
        <dbReference type="SAM" id="Phobius"/>
    </source>
</evidence>
<proteinExistence type="predicted"/>
<dbReference type="PANTHER" id="PTHR47808">
    <property type="entry name" value="INNER NUCLEAR MEMBRANE PROTEIN HEH2-RELATED"/>
    <property type="match status" value="1"/>
</dbReference>
<dbReference type="AlphaFoldDB" id="C5DWD0"/>
<feature type="compositionally biased region" description="Low complexity" evidence="7">
    <location>
        <begin position="179"/>
        <end position="196"/>
    </location>
</feature>
<dbReference type="RefSeq" id="XP_002497032.1">
    <property type="nucleotide sequence ID" value="XM_002496987.1"/>
</dbReference>
<keyword evidence="6" id="KW-0539">Nucleus</keyword>
<gene>
    <name evidence="11" type="ordered locus">ZYRO0D13816g</name>
</gene>
<feature type="transmembrane region" description="Helical" evidence="8">
    <location>
        <begin position="373"/>
        <end position="393"/>
    </location>
</feature>
<dbReference type="STRING" id="559307.C5DWD0"/>
<feature type="compositionally biased region" description="Acidic residues" evidence="7">
    <location>
        <begin position="113"/>
        <end position="122"/>
    </location>
</feature>
<dbReference type="GO" id="GO:0005783">
    <property type="term" value="C:endoplasmic reticulum"/>
    <property type="evidence" value="ECO:0007669"/>
    <property type="project" value="TreeGrafter"/>
</dbReference>
<organism evidence="11 12">
    <name type="scientific">Zygosaccharomyces rouxii (strain ATCC 2623 / CBS 732 / NBRC 1130 / NCYC 568 / NRRL Y-229)</name>
    <dbReference type="NCBI Taxonomy" id="559307"/>
    <lineage>
        <taxon>Eukaryota</taxon>
        <taxon>Fungi</taxon>
        <taxon>Dikarya</taxon>
        <taxon>Ascomycota</taxon>
        <taxon>Saccharomycotina</taxon>
        <taxon>Saccharomycetes</taxon>
        <taxon>Saccharomycetales</taxon>
        <taxon>Saccharomycetaceae</taxon>
        <taxon>Zygosaccharomyces</taxon>
    </lineage>
</organism>
<dbReference type="Pfam" id="PF12949">
    <property type="entry name" value="HeH"/>
    <property type="match status" value="1"/>
</dbReference>
<feature type="region of interest" description="Disordered" evidence="7">
    <location>
        <begin position="54"/>
        <end position="210"/>
    </location>
</feature>
<dbReference type="Gene3D" id="1.10.720.30">
    <property type="entry name" value="SAP domain"/>
    <property type="match status" value="1"/>
</dbReference>
<dbReference type="GO" id="GO:0003682">
    <property type="term" value="F:chromatin binding"/>
    <property type="evidence" value="ECO:0007669"/>
    <property type="project" value="InterPro"/>
</dbReference>
<feature type="domain" description="HeH/LEM" evidence="10">
    <location>
        <begin position="11"/>
        <end position="45"/>
    </location>
</feature>